<dbReference type="AlphaFoldDB" id="A0A166LAY3"/>
<gene>
    <name evidence="4" type="ORF">FIBSPDRAFT_952583</name>
</gene>
<feature type="region of interest" description="Disordered" evidence="2">
    <location>
        <begin position="1"/>
        <end position="129"/>
    </location>
</feature>
<dbReference type="STRING" id="436010.A0A166LAY3"/>
<dbReference type="SUPFAM" id="SSF52540">
    <property type="entry name" value="P-loop containing nucleoside triphosphate hydrolases"/>
    <property type="match status" value="1"/>
</dbReference>
<dbReference type="PANTHER" id="PTHR10039">
    <property type="entry name" value="AMELOGENIN"/>
    <property type="match status" value="1"/>
</dbReference>
<keyword evidence="5" id="KW-1185">Reference proteome</keyword>
<dbReference type="OrthoDB" id="4760524at2759"/>
<proteinExistence type="predicted"/>
<evidence type="ECO:0000313" key="4">
    <source>
        <dbReference type="EMBL" id="KZP22761.1"/>
    </source>
</evidence>
<feature type="compositionally biased region" description="Basic and acidic residues" evidence="2">
    <location>
        <begin position="270"/>
        <end position="293"/>
    </location>
</feature>
<feature type="compositionally biased region" description="Basic and acidic residues" evidence="2">
    <location>
        <begin position="112"/>
        <end position="129"/>
    </location>
</feature>
<dbReference type="InterPro" id="IPR027417">
    <property type="entry name" value="P-loop_NTPase"/>
</dbReference>
<dbReference type="Gene3D" id="3.40.50.300">
    <property type="entry name" value="P-loop containing nucleotide triphosphate hydrolases"/>
    <property type="match status" value="1"/>
</dbReference>
<feature type="domain" description="Nephrocystin 3-like N-terminal" evidence="3">
    <location>
        <begin position="429"/>
        <end position="586"/>
    </location>
</feature>
<reference evidence="4 5" key="1">
    <citation type="journal article" date="2016" name="Mol. Biol. Evol.">
        <title>Comparative Genomics of Early-Diverging Mushroom-Forming Fungi Provides Insights into the Origins of Lignocellulose Decay Capabilities.</title>
        <authorList>
            <person name="Nagy L.G."/>
            <person name="Riley R."/>
            <person name="Tritt A."/>
            <person name="Adam C."/>
            <person name="Daum C."/>
            <person name="Floudas D."/>
            <person name="Sun H."/>
            <person name="Yadav J.S."/>
            <person name="Pangilinan J."/>
            <person name="Larsson K.H."/>
            <person name="Matsuura K."/>
            <person name="Barry K."/>
            <person name="Labutti K."/>
            <person name="Kuo R."/>
            <person name="Ohm R.A."/>
            <person name="Bhattacharya S.S."/>
            <person name="Shirouzu T."/>
            <person name="Yoshinaga Y."/>
            <person name="Martin F.M."/>
            <person name="Grigoriev I.V."/>
            <person name="Hibbett D.S."/>
        </authorList>
    </citation>
    <scope>NUCLEOTIDE SEQUENCE [LARGE SCALE GENOMIC DNA]</scope>
    <source>
        <strain evidence="4 5">CBS 109695</strain>
    </source>
</reference>
<feature type="region of interest" description="Disordered" evidence="2">
    <location>
        <begin position="270"/>
        <end position="326"/>
    </location>
</feature>
<name>A0A166LAY3_9AGAM</name>
<evidence type="ECO:0000256" key="1">
    <source>
        <dbReference type="ARBA" id="ARBA00022737"/>
    </source>
</evidence>
<dbReference type="Proteomes" id="UP000076532">
    <property type="component" value="Unassembled WGS sequence"/>
</dbReference>
<sequence>MLDGSLLDLSVDRDSVTPADTLEKASSTWGVRSLDAKDSSAGAGNDGGGDRLSPLAIEATSPGQHDLSPALRLGVNSLRSEAAPKPSARSKGTTRRRTGSKWKAAQQSHAPEAQKEREANEKLIKNPGKEKQIKLLTRYRRRRSAPLKILKTRLHAKWRMKQERQKRPRRRKGPETRCLANEALVVVGTVLVVQILAGMLVEMLAGMRKKDKENKERAAHEAEEDVGFGEMQEALATEGDGAAAEHLNDAAGDNLAPRNKENNQKEAIERMERGKREKEQADFMHEQDTDRGGTSEPAAKLPVPEKPTDEEQDWGASSKAKKCRRSWAPARRAIMTHYHPISTIGGMDSGQTQNPTSRTFLTVGTSAGASVTNIAGNYNVNTGDHIENIHYAIAQGNPFSGLIVSDAAYNCGGGARVGCLEGTREPFIEAFFQWLREGHTAICWLSGPAGFGKSALSQTIAERCATERILAASFFFLRGAGARSGFHLFIITLAYQLSLSFPKTKSAIEDALRADMTLPSQSIKHQLEKLIIGPLAAARLSTTPIVFLVDALDECNDAQTIKDFIHILADVFAGQQIQVRWLLTSRREEHIRQSFSSEAVSEATTHFALEDFNAGKDIKKFLVDHFSTICRENLPLMRNIPMPWPSSNDIRALEKKADGVFIFAFTLVQFVTDGSAPPDQKLQSVLKLHAGLDPLYAQVLKAVPNIACFRMVLTTLMIVHVQPSINLLAELLRLPTGNVTHALTSIQSIIHIPADNTTPIQLNHTSLRDFLVDRERSQELFIDPPAAHFTLGTNCLTLMNSTFQRDMFPENAGSYYATEHWVRHLKDGGVTTKEPLKLVLVQLGNFVTSEVIEVWINLLIFSRMTSEACTDLVALVETYKHLEKGGLSDIVTKIKSRVKVVFVIEKD</sequence>
<accession>A0A166LAY3</accession>
<evidence type="ECO:0000259" key="3">
    <source>
        <dbReference type="Pfam" id="PF24883"/>
    </source>
</evidence>
<evidence type="ECO:0000256" key="2">
    <source>
        <dbReference type="SAM" id="MobiDB-lite"/>
    </source>
</evidence>
<evidence type="ECO:0000313" key="5">
    <source>
        <dbReference type="Proteomes" id="UP000076532"/>
    </source>
</evidence>
<dbReference type="PANTHER" id="PTHR10039:SF17">
    <property type="entry name" value="FUNGAL STAND N-TERMINAL GOODBYE DOMAIN-CONTAINING PROTEIN-RELATED"/>
    <property type="match status" value="1"/>
</dbReference>
<keyword evidence="1" id="KW-0677">Repeat</keyword>
<organism evidence="4 5">
    <name type="scientific">Athelia psychrophila</name>
    <dbReference type="NCBI Taxonomy" id="1759441"/>
    <lineage>
        <taxon>Eukaryota</taxon>
        <taxon>Fungi</taxon>
        <taxon>Dikarya</taxon>
        <taxon>Basidiomycota</taxon>
        <taxon>Agaricomycotina</taxon>
        <taxon>Agaricomycetes</taxon>
        <taxon>Agaricomycetidae</taxon>
        <taxon>Atheliales</taxon>
        <taxon>Atheliaceae</taxon>
        <taxon>Athelia</taxon>
    </lineage>
</organism>
<dbReference type="Pfam" id="PF24883">
    <property type="entry name" value="NPHP3_N"/>
    <property type="match status" value="1"/>
</dbReference>
<protein>
    <recommendedName>
        <fullName evidence="3">Nephrocystin 3-like N-terminal domain-containing protein</fullName>
    </recommendedName>
</protein>
<dbReference type="InterPro" id="IPR056884">
    <property type="entry name" value="NPHP3-like_N"/>
</dbReference>
<dbReference type="EMBL" id="KV417537">
    <property type="protein sequence ID" value="KZP22761.1"/>
    <property type="molecule type" value="Genomic_DNA"/>
</dbReference>